<organism evidence="1 2">
    <name type="scientific">Cellulophaga baltica</name>
    <dbReference type="NCBI Taxonomy" id="76594"/>
    <lineage>
        <taxon>Bacteria</taxon>
        <taxon>Pseudomonadati</taxon>
        <taxon>Bacteroidota</taxon>
        <taxon>Flavobacteriia</taxon>
        <taxon>Flavobacteriales</taxon>
        <taxon>Flavobacteriaceae</taxon>
        <taxon>Cellulophaga</taxon>
    </lineage>
</organism>
<evidence type="ECO:0000313" key="2">
    <source>
        <dbReference type="Proteomes" id="UP000182114"/>
    </source>
</evidence>
<accession>A0A1G7M3H5</accession>
<evidence type="ECO:0000313" key="1">
    <source>
        <dbReference type="EMBL" id="SDF55720.1"/>
    </source>
</evidence>
<evidence type="ECO:0008006" key="3">
    <source>
        <dbReference type="Google" id="ProtNLM"/>
    </source>
</evidence>
<sequence length="323" mass="38417">MKLRTLRKIHLLTLLSIILFNCQNKTELRSDLQPIYSDSKNALQGNNLYGKVKKIEYYKTTFQNTENEDKPVLNKIEEYTDFGELKKVEYFDNYGKILQTNEIDYNKNQEFIKSVSISKSNNSKIIQIAEYDSIKNTSEITVFVNDTIDHKMTSYFDRNDYPIKRVSIKGNDTTEVHYEYDFDDNDKIKLATQKEKGNVKSMTTNLYKYDNNNLIESSYKTEWMEMISETEWKEGRISKQTSYTISADLKKHTDNITEFDILYNPINSKEFEDSKLNRELKFDYEFDENGNWIKKNVSMKEHFNNAKEFVPIYVDTRKISYWK</sequence>
<dbReference type="EMBL" id="FNBD01000027">
    <property type="protein sequence ID" value="SDF55720.1"/>
    <property type="molecule type" value="Genomic_DNA"/>
</dbReference>
<proteinExistence type="predicted"/>
<gene>
    <name evidence="1" type="ORF">SAMN04487992_1273</name>
</gene>
<dbReference type="Proteomes" id="UP000182114">
    <property type="component" value="Unassembled WGS sequence"/>
</dbReference>
<dbReference type="AlphaFoldDB" id="A0A1G7M3H5"/>
<protein>
    <recommendedName>
        <fullName evidence="3">YD repeat-containing protein</fullName>
    </recommendedName>
</protein>
<keyword evidence="2" id="KW-1185">Reference proteome</keyword>
<name>A0A1G7M3H5_9FLAO</name>
<reference evidence="2" key="1">
    <citation type="submission" date="2016-10" db="EMBL/GenBank/DDBJ databases">
        <authorList>
            <person name="Varghese N."/>
            <person name="Submissions S."/>
        </authorList>
    </citation>
    <scope>NUCLEOTIDE SEQUENCE [LARGE SCALE GENOMIC DNA]</scope>
    <source>
        <strain evidence="2">DSM 24729</strain>
    </source>
</reference>